<evidence type="ECO:0000313" key="3">
    <source>
        <dbReference type="Proteomes" id="UP000204584"/>
    </source>
</evidence>
<evidence type="ECO:0000313" key="2">
    <source>
        <dbReference type="EMBL" id="AGO85030.1"/>
    </source>
</evidence>
<reference evidence="2 3" key="1">
    <citation type="journal article" date="2013" name="Science">
        <title>Pandoraviruses: amoeba viruses with genomes up to 2.5 Mb reaching that of parasitic eukaryotes.</title>
        <authorList>
            <person name="Philippe N."/>
            <person name="Legendre M."/>
            <person name="Doutre G."/>
            <person name="Coute Y."/>
            <person name="Poirot O."/>
            <person name="Lescot M."/>
            <person name="Arslan D."/>
            <person name="Seltzer V."/>
            <person name="Bertaux L."/>
            <person name="Bruley C."/>
            <person name="Garin J."/>
            <person name="Claverie J.M."/>
            <person name="Abergel C."/>
        </authorList>
    </citation>
    <scope>NUCLEOTIDE SEQUENCE [LARGE SCALE GENOMIC DNA]</scope>
</reference>
<name>S4W403_9VIRU</name>
<dbReference type="GeneID" id="16606817"/>
<dbReference type="EMBL" id="KC977571">
    <property type="protein sequence ID" value="AGO85030.1"/>
    <property type="molecule type" value="Genomic_DNA"/>
</dbReference>
<dbReference type="Proteomes" id="UP000204584">
    <property type="component" value="Segment"/>
</dbReference>
<organism evidence="2 3">
    <name type="scientific">Pandoravirus salinus</name>
    <dbReference type="NCBI Taxonomy" id="1349410"/>
    <lineage>
        <taxon>Viruses</taxon>
        <taxon>Pandoravirus</taxon>
    </lineage>
</organism>
<proteinExistence type="predicted"/>
<dbReference type="KEGG" id="vg:16606817"/>
<feature type="region of interest" description="Disordered" evidence="1">
    <location>
        <begin position="1"/>
        <end position="24"/>
    </location>
</feature>
<sequence>MDSSGSGHPLSKGTTTGDTAARRDHGSAASRAAIDLVARAYLEYKCAWIASRLECRTVGDTKEITLNRYTVHTGDSTAVDRMRAELPLRLATTIDVDDPMLVECVHLSRRAGCIKDFWHEPGKRAVHWLGRSLCANDDAAHCALEIGALVGNRRWRAYADTSSNVRRGTALPWTPCIVAGARNRRRDLFLQDYDTLAAREMLDRVSQTGGRDDATGARGRRHRPVVRHGGMCAVEVAPGQWDLSRGPSAKSTGMPPVDTECMAHMLTSARLATHHNATISLYVGGHPCAGMGSAGKHVSLALAKTSLDRDDARTRGVVTAAALIDDPHQADFVEMASAVRNALAVAQDSLQMIAPDAAWLVGLREALHSEDSSRLRLSVGDVWDAAAPSSAIECGDVTFVADARSVWRNAFGATVSWDDLVQTVRPRRLPGLPSITLVPSGRVIDMRFTRDDPCVAPDFAYRLCCNALTGDLGAIDWMGVLALASPQWAMLDTTVCRVLSWMRDGAPVPAPPSTNYGAHWREPLVDWILDLVPADDPAARFAAAQDAFNREVLRGIVEAGQHAIYHCVCVRADNNNKGDADATSKQCDGMCLWRECDYISAYYRGSNTGPTHSKTYRRAVTDLLTRVPLSIDGRHILAADAFCPLLGDQGRGVEALVRALYTCAPLRKKIIEPAQLALAERVLAPIGSMQ</sequence>
<accession>S4W403</accession>
<gene>
    <name evidence="2" type="ORF">psal_cds_915</name>
</gene>
<dbReference type="RefSeq" id="YP_008438104.1">
    <property type="nucleotide sequence ID" value="NC_022098.1"/>
</dbReference>
<keyword evidence="3" id="KW-1185">Reference proteome</keyword>
<feature type="compositionally biased region" description="Polar residues" evidence="1">
    <location>
        <begin position="1"/>
        <end position="18"/>
    </location>
</feature>
<protein>
    <submittedName>
        <fullName evidence="2">Uncharacterized protein</fullName>
    </submittedName>
</protein>
<evidence type="ECO:0000256" key="1">
    <source>
        <dbReference type="SAM" id="MobiDB-lite"/>
    </source>
</evidence>